<evidence type="ECO:0000256" key="1">
    <source>
        <dbReference type="SAM" id="MobiDB-lite"/>
    </source>
</evidence>
<organism evidence="3 4">
    <name type="scientific">Thiothrix lacustris</name>
    <dbReference type="NCBI Taxonomy" id="525917"/>
    <lineage>
        <taxon>Bacteria</taxon>
        <taxon>Pseudomonadati</taxon>
        <taxon>Pseudomonadota</taxon>
        <taxon>Gammaproteobacteria</taxon>
        <taxon>Thiotrichales</taxon>
        <taxon>Thiotrichaceae</taxon>
        <taxon>Thiothrix</taxon>
    </lineage>
</organism>
<reference evidence="3 4" key="1">
    <citation type="submission" date="2017-01" db="EMBL/GenBank/DDBJ databases">
        <title>Novel large sulfur bacteria in the metagenomes of groundwater-fed chemosynthetic microbial mats in the Lake Huron basin.</title>
        <authorList>
            <person name="Sharrar A.M."/>
            <person name="Flood B.E."/>
            <person name="Bailey J.V."/>
            <person name="Jones D.S."/>
            <person name="Biddanda B."/>
            <person name="Ruberg S.A."/>
            <person name="Marcus D.N."/>
            <person name="Dick G.J."/>
        </authorList>
    </citation>
    <scope>NUCLEOTIDE SEQUENCE [LARGE SCALE GENOMIC DNA]</scope>
    <source>
        <strain evidence="3">A8</strain>
    </source>
</reference>
<feature type="signal peptide" evidence="2">
    <location>
        <begin position="1"/>
        <end position="24"/>
    </location>
</feature>
<evidence type="ECO:0000313" key="3">
    <source>
        <dbReference type="EMBL" id="OQX13095.1"/>
    </source>
</evidence>
<keyword evidence="2" id="KW-0732">Signal</keyword>
<evidence type="ECO:0000256" key="2">
    <source>
        <dbReference type="SAM" id="SignalP"/>
    </source>
</evidence>
<protein>
    <recommendedName>
        <fullName evidence="5">Lipoprotein</fullName>
    </recommendedName>
</protein>
<name>A0A1Y1QTE0_9GAMM</name>
<dbReference type="Proteomes" id="UP000192491">
    <property type="component" value="Unassembled WGS sequence"/>
</dbReference>
<dbReference type="AlphaFoldDB" id="A0A1Y1QTE0"/>
<evidence type="ECO:0008006" key="5">
    <source>
        <dbReference type="Google" id="ProtNLM"/>
    </source>
</evidence>
<feature type="region of interest" description="Disordered" evidence="1">
    <location>
        <begin position="26"/>
        <end position="60"/>
    </location>
</feature>
<comment type="caution">
    <text evidence="3">The sequence shown here is derived from an EMBL/GenBank/DDBJ whole genome shotgun (WGS) entry which is preliminary data.</text>
</comment>
<evidence type="ECO:0000313" key="4">
    <source>
        <dbReference type="Proteomes" id="UP000192491"/>
    </source>
</evidence>
<dbReference type="EMBL" id="MTEJ01000052">
    <property type="protein sequence ID" value="OQX13095.1"/>
    <property type="molecule type" value="Genomic_DNA"/>
</dbReference>
<feature type="chain" id="PRO_5013299340" description="Lipoprotein" evidence="2">
    <location>
        <begin position="25"/>
        <end position="60"/>
    </location>
</feature>
<sequence length="60" mass="5844">MTQYRVLIAALLAAFALTACGEKAAEAPKADAPAMQTAPAAEQAAPVAPAADPAAPAAPK</sequence>
<accession>A0A1Y1QTE0</accession>
<gene>
    <name evidence="3" type="ORF">BWK73_13105</name>
</gene>
<dbReference type="PROSITE" id="PS51257">
    <property type="entry name" value="PROKAR_LIPOPROTEIN"/>
    <property type="match status" value="1"/>
</dbReference>
<proteinExistence type="predicted"/>
<feature type="compositionally biased region" description="Low complexity" evidence="1">
    <location>
        <begin position="30"/>
        <end position="60"/>
    </location>
</feature>